<name>A0AA40FJU4_9HYME</name>
<gene>
    <name evidence="5" type="ORF">K0M31_012404</name>
</gene>
<dbReference type="GO" id="GO:0010890">
    <property type="term" value="P:positive regulation of triglyceride storage"/>
    <property type="evidence" value="ECO:0007669"/>
    <property type="project" value="TreeGrafter"/>
</dbReference>
<reference evidence="5" key="1">
    <citation type="submission" date="2021-10" db="EMBL/GenBank/DDBJ databases">
        <title>Melipona bicolor Genome sequencing and assembly.</title>
        <authorList>
            <person name="Araujo N.S."/>
            <person name="Arias M.C."/>
        </authorList>
    </citation>
    <scope>NUCLEOTIDE SEQUENCE</scope>
    <source>
        <strain evidence="5">USP_2M_L1-L4_2017</strain>
        <tissue evidence="5">Whole body</tissue>
    </source>
</reference>
<evidence type="ECO:0000256" key="2">
    <source>
        <dbReference type="ARBA" id="ARBA00006311"/>
    </source>
</evidence>
<proteinExistence type="inferred from homology"/>
<accession>A0AA40FJU4</accession>
<dbReference type="AlphaFoldDB" id="A0AA40FJU4"/>
<protein>
    <recommendedName>
        <fullName evidence="7">Lipid storage droplets surface-binding protein 2</fullName>
    </recommendedName>
</protein>
<evidence type="ECO:0000256" key="4">
    <source>
        <dbReference type="SAM" id="Coils"/>
    </source>
</evidence>
<sequence>MASNDSMPHLEVIDRVKNIPVVHSAIEKTESTYSYLKDSNHLINWALNNAEAGLHYATATAAPLTVPLAKKFEGQISAVDQKLCEGLNMVEEKMPIVKQPPQQIYDAAKAVMNSSLQSTVDKLQAAKESATHQASTLKEISIKKANELLNTEYGNKAVQSIDDIGVLINALLDRYFPPVGGEENMPAPVSADENKILHSVQLAGQLSTKTANRVYHSVVAQLKTLKKEDVSFYMTSVISILHLTQFLRLNDQQNGLVTASFLFSAVFKAEKFDSVSSTSKRS</sequence>
<evidence type="ECO:0000256" key="1">
    <source>
        <dbReference type="ARBA" id="ARBA00004502"/>
    </source>
</evidence>
<dbReference type="InterPro" id="IPR004279">
    <property type="entry name" value="Perilipin"/>
</dbReference>
<evidence type="ECO:0000256" key="3">
    <source>
        <dbReference type="ARBA" id="ARBA00022677"/>
    </source>
</evidence>
<dbReference type="GO" id="GO:0019915">
    <property type="term" value="P:lipid storage"/>
    <property type="evidence" value="ECO:0007669"/>
    <property type="project" value="TreeGrafter"/>
</dbReference>
<keyword evidence="4" id="KW-0175">Coiled coil</keyword>
<dbReference type="PANTHER" id="PTHR14024">
    <property type="entry name" value="PERILIPIN"/>
    <property type="match status" value="1"/>
</dbReference>
<dbReference type="GO" id="GO:0005811">
    <property type="term" value="C:lipid droplet"/>
    <property type="evidence" value="ECO:0007669"/>
    <property type="project" value="UniProtKB-SubCell"/>
</dbReference>
<dbReference type="PIRSF" id="PIRSF036881">
    <property type="entry name" value="PAT"/>
    <property type="match status" value="1"/>
</dbReference>
<dbReference type="Pfam" id="PF03036">
    <property type="entry name" value="Perilipin"/>
    <property type="match status" value="1"/>
</dbReference>
<feature type="coiled-coil region" evidence="4">
    <location>
        <begin position="113"/>
        <end position="140"/>
    </location>
</feature>
<dbReference type="EMBL" id="JAHYIQ010000031">
    <property type="protein sequence ID" value="KAK1120424.1"/>
    <property type="molecule type" value="Genomic_DNA"/>
</dbReference>
<evidence type="ECO:0000313" key="6">
    <source>
        <dbReference type="Proteomes" id="UP001177670"/>
    </source>
</evidence>
<dbReference type="Proteomes" id="UP001177670">
    <property type="component" value="Unassembled WGS sequence"/>
</dbReference>
<organism evidence="5 6">
    <name type="scientific">Melipona bicolor</name>
    <dbReference type="NCBI Taxonomy" id="60889"/>
    <lineage>
        <taxon>Eukaryota</taxon>
        <taxon>Metazoa</taxon>
        <taxon>Ecdysozoa</taxon>
        <taxon>Arthropoda</taxon>
        <taxon>Hexapoda</taxon>
        <taxon>Insecta</taxon>
        <taxon>Pterygota</taxon>
        <taxon>Neoptera</taxon>
        <taxon>Endopterygota</taxon>
        <taxon>Hymenoptera</taxon>
        <taxon>Apocrita</taxon>
        <taxon>Aculeata</taxon>
        <taxon>Apoidea</taxon>
        <taxon>Anthophila</taxon>
        <taxon>Apidae</taxon>
        <taxon>Melipona</taxon>
    </lineage>
</organism>
<comment type="caution">
    <text evidence="5">The sequence shown here is derived from an EMBL/GenBank/DDBJ whole genome shotgun (WGS) entry which is preliminary data.</text>
</comment>
<keyword evidence="3" id="KW-0551">Lipid droplet</keyword>
<comment type="subcellular location">
    <subcellularLocation>
        <location evidence="1">Lipid droplet</location>
    </subcellularLocation>
</comment>
<dbReference type="GO" id="GO:0005829">
    <property type="term" value="C:cytosol"/>
    <property type="evidence" value="ECO:0007669"/>
    <property type="project" value="TreeGrafter"/>
</dbReference>
<dbReference type="PANTHER" id="PTHR14024:SF53">
    <property type="entry name" value="LIPID STORAGE DROPLETS SURFACE-BINDING PROTEIN 2"/>
    <property type="match status" value="1"/>
</dbReference>
<comment type="similarity">
    <text evidence="2">Belongs to the perilipin family.</text>
</comment>
<keyword evidence="6" id="KW-1185">Reference proteome</keyword>
<evidence type="ECO:0000313" key="5">
    <source>
        <dbReference type="EMBL" id="KAK1120424.1"/>
    </source>
</evidence>
<evidence type="ECO:0008006" key="7">
    <source>
        <dbReference type="Google" id="ProtNLM"/>
    </source>
</evidence>